<gene>
    <name evidence="1" type="ORF">LDAN0321_LOCUS504</name>
</gene>
<dbReference type="AlphaFoldDB" id="A0A7S2JSU9"/>
<sequence length="170" mass="18994">MASVSVRMPVRNIGVVRMRNLANFKNLIGEIYAKRGQSTMHHARRLCREYEGVAGATFIKLAHALLQISNKIAEASTDLFVTVLVESYKEVAQELNDMAKILRGTKFGPAPEKVIGVYARLMEKQAEYLGKEVGTFYKGNTSFTIDTHRERLLAVSRSMSADVEDQLVIS</sequence>
<name>A0A7S2JSU9_9STRA</name>
<organism evidence="1">
    <name type="scientific">Leptocylindrus danicus</name>
    <dbReference type="NCBI Taxonomy" id="163516"/>
    <lineage>
        <taxon>Eukaryota</taxon>
        <taxon>Sar</taxon>
        <taxon>Stramenopiles</taxon>
        <taxon>Ochrophyta</taxon>
        <taxon>Bacillariophyta</taxon>
        <taxon>Coscinodiscophyceae</taxon>
        <taxon>Chaetocerotophycidae</taxon>
        <taxon>Leptocylindrales</taxon>
        <taxon>Leptocylindraceae</taxon>
        <taxon>Leptocylindrus</taxon>
    </lineage>
</organism>
<reference evidence="1" key="1">
    <citation type="submission" date="2021-01" db="EMBL/GenBank/DDBJ databases">
        <authorList>
            <person name="Corre E."/>
            <person name="Pelletier E."/>
            <person name="Niang G."/>
            <person name="Scheremetjew M."/>
            <person name="Finn R."/>
            <person name="Kale V."/>
            <person name="Holt S."/>
            <person name="Cochrane G."/>
            <person name="Meng A."/>
            <person name="Brown T."/>
            <person name="Cohen L."/>
        </authorList>
    </citation>
    <scope>NUCLEOTIDE SEQUENCE</scope>
    <source>
        <strain evidence="1">B650</strain>
    </source>
</reference>
<evidence type="ECO:0000313" key="1">
    <source>
        <dbReference type="EMBL" id="CAD9555421.1"/>
    </source>
</evidence>
<accession>A0A7S2JSU9</accession>
<proteinExistence type="predicted"/>
<protein>
    <submittedName>
        <fullName evidence="1">Uncharacterized protein</fullName>
    </submittedName>
</protein>
<dbReference type="EMBL" id="HBGY01000774">
    <property type="protein sequence ID" value="CAD9555421.1"/>
    <property type="molecule type" value="Transcribed_RNA"/>
</dbReference>